<dbReference type="SUPFAM" id="SSF52058">
    <property type="entry name" value="L domain-like"/>
    <property type="match status" value="1"/>
</dbReference>
<dbReference type="EMBL" id="JARKIF010000010">
    <property type="protein sequence ID" value="KAJ7628646.1"/>
    <property type="molecule type" value="Genomic_DNA"/>
</dbReference>
<feature type="domain" description="F-box" evidence="2">
    <location>
        <begin position="194"/>
        <end position="250"/>
    </location>
</feature>
<dbReference type="Proteomes" id="UP001221142">
    <property type="component" value="Unassembled WGS sequence"/>
</dbReference>
<dbReference type="PROSITE" id="PS50181">
    <property type="entry name" value="FBOX"/>
    <property type="match status" value="1"/>
</dbReference>
<accession>A0AAD7BRN2</accession>
<dbReference type="AlphaFoldDB" id="A0AAD7BRN2"/>
<evidence type="ECO:0000313" key="3">
    <source>
        <dbReference type="EMBL" id="KAJ7628646.1"/>
    </source>
</evidence>
<gene>
    <name evidence="3" type="ORF">FB45DRAFT_918853</name>
</gene>
<evidence type="ECO:0000259" key="2">
    <source>
        <dbReference type="PROSITE" id="PS50181"/>
    </source>
</evidence>
<protein>
    <recommendedName>
        <fullName evidence="2">F-box domain-containing protein</fullName>
    </recommendedName>
</protein>
<feature type="coiled-coil region" evidence="1">
    <location>
        <begin position="83"/>
        <end position="110"/>
    </location>
</feature>
<evidence type="ECO:0000256" key="1">
    <source>
        <dbReference type="SAM" id="Coils"/>
    </source>
</evidence>
<comment type="caution">
    <text evidence="3">The sequence shown here is derived from an EMBL/GenBank/DDBJ whole genome shotgun (WGS) entry which is preliminary data.</text>
</comment>
<proteinExistence type="predicted"/>
<reference evidence="3" key="1">
    <citation type="submission" date="2023-03" db="EMBL/GenBank/DDBJ databases">
        <title>Massive genome expansion in bonnet fungi (Mycena s.s.) driven by repeated elements and novel gene families across ecological guilds.</title>
        <authorList>
            <consortium name="Lawrence Berkeley National Laboratory"/>
            <person name="Harder C.B."/>
            <person name="Miyauchi S."/>
            <person name="Viragh M."/>
            <person name="Kuo A."/>
            <person name="Thoen E."/>
            <person name="Andreopoulos B."/>
            <person name="Lu D."/>
            <person name="Skrede I."/>
            <person name="Drula E."/>
            <person name="Henrissat B."/>
            <person name="Morin E."/>
            <person name="Kohler A."/>
            <person name="Barry K."/>
            <person name="LaButti K."/>
            <person name="Morin E."/>
            <person name="Salamov A."/>
            <person name="Lipzen A."/>
            <person name="Mereny Z."/>
            <person name="Hegedus B."/>
            <person name="Baldrian P."/>
            <person name="Stursova M."/>
            <person name="Weitz H."/>
            <person name="Taylor A."/>
            <person name="Grigoriev I.V."/>
            <person name="Nagy L.G."/>
            <person name="Martin F."/>
            <person name="Kauserud H."/>
        </authorList>
    </citation>
    <scope>NUCLEOTIDE SEQUENCE</scope>
    <source>
        <strain evidence="3">9284</strain>
    </source>
</reference>
<dbReference type="Gene3D" id="1.20.1280.50">
    <property type="match status" value="1"/>
</dbReference>
<evidence type="ECO:0000313" key="4">
    <source>
        <dbReference type="Proteomes" id="UP001221142"/>
    </source>
</evidence>
<organism evidence="3 4">
    <name type="scientific">Roridomyces roridus</name>
    <dbReference type="NCBI Taxonomy" id="1738132"/>
    <lineage>
        <taxon>Eukaryota</taxon>
        <taxon>Fungi</taxon>
        <taxon>Dikarya</taxon>
        <taxon>Basidiomycota</taxon>
        <taxon>Agaricomycotina</taxon>
        <taxon>Agaricomycetes</taxon>
        <taxon>Agaricomycetidae</taxon>
        <taxon>Agaricales</taxon>
        <taxon>Marasmiineae</taxon>
        <taxon>Mycenaceae</taxon>
        <taxon>Roridomyces</taxon>
    </lineage>
</organism>
<keyword evidence="1" id="KW-0175">Coiled coil</keyword>
<dbReference type="Pfam" id="PF12937">
    <property type="entry name" value="F-box-like"/>
    <property type="match status" value="1"/>
</dbReference>
<name>A0AAD7BRN2_9AGAR</name>
<keyword evidence="4" id="KW-1185">Reference proteome</keyword>
<dbReference type="InterPro" id="IPR001810">
    <property type="entry name" value="F-box_dom"/>
</dbReference>
<sequence length="598" mass="67789">MDCAWIRSLRSGSYNPPNTRRSGRVSACNVKRRSSAPRLNFPADRKSTLPECTNLCCTCLSGKGFPFQSYRKTVGANYPPQPFETLQNQISRAQDDAEAYKREIIRLQRIVGACIEPQYRMCTSGKEFTSKIRLLTVSPATKPASGACTHPCCHAGAVVVRASNEMLRLRRIIQILGHRRHQLTTYLHAKRSVASPIRHLPPELLLTIFSFATPEKTDHACLSFTVRRMSQVCRRWRTIVLGASQLWSTVLLTLVKASHVAHLKLYASNAQTLPLTIRCPEFSKKLRVKLTDLSCRWRDITLESIGTSQLDELNAVRGKIPFLKSLHIRVLSPREGWQTNDAFEHAPSLRRVVFTIREEYIWPFSFILPWTQITSLTLYPITLSVFSECIRNCPQLLFLDVNIRPRWTEAVPETEHLTSPLRKLVLRGSRCQEAIVGLTFPHLVSLIIPMDGKPHPEFLPFLARSTHLEMVAVSSWGKATTEHLISILLATPSLRMLHFKDWQTVLVTPRLTDPPAAWLPNSNSQEEEGCVPKKLESLAELKADACVSYPDEFLWGFLRRDTEAHPSFDPHGIDTARLEVPGFPFDPEAELDYLLTTD</sequence>